<name>A0A0D1ZFA3_9EURO</name>
<dbReference type="AlphaFoldDB" id="A0A0D1ZFA3"/>
<accession>A0A0D1ZFA3</accession>
<protein>
    <submittedName>
        <fullName evidence="1">Uncharacterized protein</fullName>
    </submittedName>
</protein>
<gene>
    <name evidence="1" type="ORF">PV08_10989</name>
</gene>
<dbReference type="EMBL" id="KN847499">
    <property type="protein sequence ID" value="KIW11687.1"/>
    <property type="molecule type" value="Genomic_DNA"/>
</dbReference>
<proteinExistence type="predicted"/>
<dbReference type="VEuPathDB" id="FungiDB:PV08_10989"/>
<keyword evidence="2" id="KW-1185">Reference proteome</keyword>
<dbReference type="GeneID" id="27338072"/>
<dbReference type="RefSeq" id="XP_016231903.1">
    <property type="nucleotide sequence ID" value="XM_016385301.1"/>
</dbReference>
<dbReference type="Proteomes" id="UP000053328">
    <property type="component" value="Unassembled WGS sequence"/>
</dbReference>
<dbReference type="HOGENOM" id="CLU_1695486_0_0_1"/>
<evidence type="ECO:0000313" key="2">
    <source>
        <dbReference type="Proteomes" id="UP000053328"/>
    </source>
</evidence>
<sequence length="155" mass="17346">MLGIQKGKRSHSTSDHATEHWDCIGKRHQTAHKFFRHMKIVRPACEFVSKIGESRSTAIPHQKAHGLFRTRSGLDLTGVNDEEVGMPGPDYTFETSWASTFSTFPSTAAGFRQVRLASTADVDPSLWSIFRFYGATTRSMAVENTQSGHHLVHFP</sequence>
<evidence type="ECO:0000313" key="1">
    <source>
        <dbReference type="EMBL" id="KIW11687.1"/>
    </source>
</evidence>
<organism evidence="1 2">
    <name type="scientific">Exophiala spinifera</name>
    <dbReference type="NCBI Taxonomy" id="91928"/>
    <lineage>
        <taxon>Eukaryota</taxon>
        <taxon>Fungi</taxon>
        <taxon>Dikarya</taxon>
        <taxon>Ascomycota</taxon>
        <taxon>Pezizomycotina</taxon>
        <taxon>Eurotiomycetes</taxon>
        <taxon>Chaetothyriomycetidae</taxon>
        <taxon>Chaetothyriales</taxon>
        <taxon>Herpotrichiellaceae</taxon>
        <taxon>Exophiala</taxon>
    </lineage>
</organism>
<reference evidence="1 2" key="1">
    <citation type="submission" date="2015-01" db="EMBL/GenBank/DDBJ databases">
        <title>The Genome Sequence of Exophiala spinifera CBS89968.</title>
        <authorList>
            <consortium name="The Broad Institute Genomics Platform"/>
            <person name="Cuomo C."/>
            <person name="de Hoog S."/>
            <person name="Gorbushina A."/>
            <person name="Stielow B."/>
            <person name="Teixiera M."/>
            <person name="Abouelleil A."/>
            <person name="Chapman S.B."/>
            <person name="Priest M."/>
            <person name="Young S.K."/>
            <person name="Wortman J."/>
            <person name="Nusbaum C."/>
            <person name="Birren B."/>
        </authorList>
    </citation>
    <scope>NUCLEOTIDE SEQUENCE [LARGE SCALE GENOMIC DNA]</scope>
    <source>
        <strain evidence="1 2">CBS 89968</strain>
    </source>
</reference>